<evidence type="ECO:0000313" key="4">
    <source>
        <dbReference type="EMBL" id="EIJ33099.1"/>
    </source>
</evidence>
<dbReference type="Proteomes" id="UP000005317">
    <property type="component" value="Unassembled WGS sequence"/>
</dbReference>
<dbReference type="AlphaFoldDB" id="A0A656HD50"/>
<dbReference type="Pfam" id="PF07603">
    <property type="entry name" value="Lcl_C"/>
    <property type="match status" value="1"/>
</dbReference>
<organism evidence="4 5">
    <name type="scientific">Thiothrix nivea (strain ATCC 35100 / DSM 5205 / JP2)</name>
    <dbReference type="NCBI Taxonomy" id="870187"/>
    <lineage>
        <taxon>Bacteria</taxon>
        <taxon>Pseudomonadati</taxon>
        <taxon>Pseudomonadota</taxon>
        <taxon>Gammaproteobacteria</taxon>
        <taxon>Thiotrichales</taxon>
        <taxon>Thiotrichaceae</taxon>
        <taxon>Thiothrix</taxon>
    </lineage>
</organism>
<dbReference type="EMBL" id="JH651384">
    <property type="protein sequence ID" value="EIJ33099.1"/>
    <property type="molecule type" value="Genomic_DNA"/>
</dbReference>
<keyword evidence="2" id="KW-0732">Signal</keyword>
<feature type="domain" description="Lcl C-terminal" evidence="3">
    <location>
        <begin position="153"/>
        <end position="292"/>
    </location>
</feature>
<dbReference type="RefSeq" id="WP_002707060.1">
    <property type="nucleotide sequence ID" value="NZ_JH651384.1"/>
</dbReference>
<evidence type="ECO:0000259" key="3">
    <source>
        <dbReference type="Pfam" id="PF07603"/>
    </source>
</evidence>
<sequence length="296" mass="32389" precursor="true">MNKQLFLVTATLLPLVCAIPAALAEMKYQGIGGWRTSDGAGGWVQRDDAENRFDIGIDACKQACEERLYEDCRGIEYVSNPNGWEEEGRWVHNKCEIHRDPYAHCDQSGGGRGSADDGCWIRQAPDLVGGGGGQPPGNPSGSTGDPGVIALDGCVRDERTGLLWQLKNDDQTSPHWKDKSYLWGAVPGYVNMVNAEGLCGRHDWRLPTLSELESIVDYGRRDPAIDTGRFGPTASVFHWSSSPVWTSSTTVRDGLNYLENFNRDFIAGVGFMDGYSGATPKSSQSRKAVRLVSEGR</sequence>
<evidence type="ECO:0000256" key="1">
    <source>
        <dbReference type="SAM" id="MobiDB-lite"/>
    </source>
</evidence>
<protein>
    <recommendedName>
        <fullName evidence="3">Lcl C-terminal domain-containing protein</fullName>
    </recommendedName>
</protein>
<proteinExistence type="predicted"/>
<accession>A0A656HD50</accession>
<reference evidence="5" key="1">
    <citation type="journal article" date="2011" name="Stand. Genomic Sci.">
        <title>Genome sequence of the filamentous, gliding Thiothrix nivea neotype strain (JP2(T)).</title>
        <authorList>
            <person name="Lapidus A."/>
            <person name="Nolan M."/>
            <person name="Lucas S."/>
            <person name="Glavina Del Rio T."/>
            <person name="Tice H."/>
            <person name="Cheng J.F."/>
            <person name="Tapia R."/>
            <person name="Han C."/>
            <person name="Goodwin L."/>
            <person name="Pitluck S."/>
            <person name="Liolios K."/>
            <person name="Pagani I."/>
            <person name="Ivanova N."/>
            <person name="Huntemann M."/>
            <person name="Mavromatis K."/>
            <person name="Mikhailova N."/>
            <person name="Pati A."/>
            <person name="Chen A."/>
            <person name="Palaniappan K."/>
            <person name="Land M."/>
            <person name="Brambilla E.M."/>
            <person name="Rohde M."/>
            <person name="Abt B."/>
            <person name="Verbarg S."/>
            <person name="Goker M."/>
            <person name="Bristow J."/>
            <person name="Eisen J.A."/>
            <person name="Markowitz V."/>
            <person name="Hugenholtz P."/>
            <person name="Kyrpides N.C."/>
            <person name="Klenk H.P."/>
            <person name="Woyke T."/>
        </authorList>
    </citation>
    <scope>NUCLEOTIDE SEQUENCE [LARGE SCALE GENOMIC DNA]</scope>
    <source>
        <strain evidence="5">ATCC 35100 / DSM 5205 / JP2</strain>
    </source>
</reference>
<keyword evidence="5" id="KW-1185">Reference proteome</keyword>
<evidence type="ECO:0000256" key="2">
    <source>
        <dbReference type="SAM" id="SignalP"/>
    </source>
</evidence>
<name>A0A656HD50_THINJ</name>
<feature type="chain" id="PRO_5025020397" description="Lcl C-terminal domain-containing protein" evidence="2">
    <location>
        <begin position="25"/>
        <end position="296"/>
    </location>
</feature>
<dbReference type="InterPro" id="IPR011460">
    <property type="entry name" value="Lcl_C"/>
</dbReference>
<feature type="region of interest" description="Disordered" evidence="1">
    <location>
        <begin position="277"/>
        <end position="296"/>
    </location>
</feature>
<gene>
    <name evidence="4" type="ORF">Thini_0452</name>
</gene>
<feature type="signal peptide" evidence="2">
    <location>
        <begin position="1"/>
        <end position="24"/>
    </location>
</feature>
<evidence type="ECO:0000313" key="5">
    <source>
        <dbReference type="Proteomes" id="UP000005317"/>
    </source>
</evidence>
<feature type="region of interest" description="Disordered" evidence="1">
    <location>
        <begin position="124"/>
        <end position="147"/>
    </location>
</feature>